<reference evidence="2 3" key="1">
    <citation type="submission" date="2018-11" db="EMBL/GenBank/DDBJ databases">
        <title>Characterization of surface water Dickeya isolates.</title>
        <authorList>
            <person name="Van Gijsegem F."/>
            <person name="Pedron J."/>
        </authorList>
    </citation>
    <scope>NUCLEOTIDE SEQUENCE [LARGE SCALE GENOMIC DNA]</scope>
    <source>
        <strain evidence="2 3">FVG10-MFV-A16</strain>
    </source>
</reference>
<evidence type="ECO:0000256" key="1">
    <source>
        <dbReference type="SAM" id="Coils"/>
    </source>
</evidence>
<evidence type="ECO:0000313" key="3">
    <source>
        <dbReference type="Proteomes" id="UP000271870"/>
    </source>
</evidence>
<feature type="coiled-coil region" evidence="1">
    <location>
        <begin position="421"/>
        <end position="468"/>
    </location>
</feature>
<keyword evidence="1" id="KW-0175">Coiled coil</keyword>
<name>A0ABX9WUR3_9GAMM</name>
<organism evidence="2 3">
    <name type="scientific">Dickeya undicola</name>
    <dbReference type="NCBI Taxonomy" id="1577887"/>
    <lineage>
        <taxon>Bacteria</taxon>
        <taxon>Pseudomonadati</taxon>
        <taxon>Pseudomonadota</taxon>
        <taxon>Gammaproteobacteria</taxon>
        <taxon>Enterobacterales</taxon>
        <taxon>Pectobacteriaceae</taxon>
        <taxon>Dickeya</taxon>
    </lineage>
</organism>
<feature type="coiled-coil region" evidence="1">
    <location>
        <begin position="285"/>
        <end position="312"/>
    </location>
</feature>
<dbReference type="InterPro" id="IPR027417">
    <property type="entry name" value="P-loop_NTPase"/>
</dbReference>
<feature type="non-terminal residue" evidence="2">
    <location>
        <position position="1"/>
    </location>
</feature>
<evidence type="ECO:0000313" key="2">
    <source>
        <dbReference type="EMBL" id="RNM24723.1"/>
    </source>
</evidence>
<comment type="caution">
    <text evidence="2">The sequence shown here is derived from an EMBL/GenBank/DDBJ whole genome shotgun (WGS) entry which is preliminary data.</text>
</comment>
<gene>
    <name evidence="2" type="ORF">EFS38_07695</name>
</gene>
<dbReference type="EMBL" id="RJLS01000008">
    <property type="protein sequence ID" value="RNM24723.1"/>
    <property type="molecule type" value="Genomic_DNA"/>
</dbReference>
<accession>A0ABX9WUR3</accession>
<dbReference type="Gene3D" id="3.40.50.300">
    <property type="entry name" value="P-loop containing nucleotide triphosphate hydrolases"/>
    <property type="match status" value="1"/>
</dbReference>
<dbReference type="Proteomes" id="UP000271870">
    <property type="component" value="Unassembled WGS sequence"/>
</dbReference>
<protein>
    <recommendedName>
        <fullName evidence="4">Rad50/SbcC-type AAA domain-containing protein</fullName>
    </recommendedName>
</protein>
<dbReference type="SUPFAM" id="SSF52540">
    <property type="entry name" value="P-loop containing nucleoside triphosphate hydrolases"/>
    <property type="match status" value="1"/>
</dbReference>
<keyword evidence="3" id="KW-1185">Reference proteome</keyword>
<proteinExistence type="predicted"/>
<evidence type="ECO:0008006" key="4">
    <source>
        <dbReference type="Google" id="ProtNLM"/>
    </source>
</evidence>
<sequence length="641" mass="72204">HYVGRITLVGGGQNSHALPLRENWSSNMQIRKITLRGGSEVEDATIDFAAGANILAGQSDTGKSYLFHCIDYILGADEFKKNIPIAEPYSQLYVEFENSEQNSITLERNLSGGGVVVYYCKFEEITEVGEKIATRRSGKGQSKDITSVLLPFSGMTDEAKLRKNDNGDVQRLTVRTLLPVFMVNEVAMIDEKSPVVGDGTFDATARKRMFSYLLSGKDDTGIIATEHRDIVITRNRARLSLIEDMLEPLENKVQDFNDDPEETIEKIESAIQNVYSELTKTTSEREGVLESLKKETAELQRAETQLIAIEEVLLRYNLLDKRYESDLSRLDFIAEGVHYFTSLQEVNCPLCDQKMDEEHVHGIGQNSADIYEGARAEASKIKALKIDLIDAIHTLEERLLGWKKEVKSNRDNIKGYESYLNEILSSNLIELNDRLKKLIQRRITLEGIRNDREQLNSLKLMKEDIEKSTTNKKSKVSKWEPLPTVALRTLCKSIEDVLKSWCWGEDPRVEFDHKLYDIVVDGQSRQSHGKGVRSILYSAFVIGLLLYSVKQGKPHPGFVILDSPLTSYRKSPSIGQQDTAVSASIETGFWASLKELSAEVQVIVIENKEPLSDVAKAVHYEWFAGDTAQAGQRVGFIPLRQ</sequence>